<dbReference type="OrthoDB" id="6383705at2"/>
<evidence type="ECO:0000313" key="1">
    <source>
        <dbReference type="EMBL" id="EST34283.1"/>
    </source>
</evidence>
<reference evidence="1 2" key="1">
    <citation type="journal article" date="2014" name="Genome Announc.">
        <title>Draft Genome Sequence of Streptomyces roseochromogenes subsp. oscitans DS 12.976, Producer of the Aminocoumarin Antibiotic Clorobiocin.</title>
        <authorList>
            <person name="Ruckert C."/>
            <person name="Kalinowski J."/>
            <person name="Heide L."/>
            <person name="Apel A.K."/>
        </authorList>
    </citation>
    <scope>NUCLEOTIDE SEQUENCE [LARGE SCALE GENOMIC DNA]</scope>
    <source>
        <strain evidence="1 2">DS 12.976</strain>
    </source>
</reference>
<gene>
    <name evidence="1" type="ORF">M878_11040</name>
</gene>
<dbReference type="RefSeq" id="WP_023546184.1">
    <property type="nucleotide sequence ID" value="NZ_CM002285.1"/>
</dbReference>
<dbReference type="HOGENOM" id="CLU_2036796_0_0_11"/>
<name>V6KQI6_STRRC</name>
<dbReference type="Proteomes" id="UP000017984">
    <property type="component" value="Chromosome"/>
</dbReference>
<sequence length="121" mass="13679">MRTAILFLTHTFDGETVHAFDKLAREAGVFGDVRILADSPTAPPDRLVHCSQSFDFEDLKAGYPRTLARDIVPGSCHLPVLDFARNHPYDDYWLIEYDVRFTGDWAVFFSATAGKPWKSIS</sequence>
<protein>
    <submittedName>
        <fullName evidence="1">Uncharacterized protein</fullName>
    </submittedName>
</protein>
<accession>V6KQI6</accession>
<organism evidence="1 2">
    <name type="scientific">Streptomyces roseochromogenus subsp. oscitans DS 12.976</name>
    <dbReference type="NCBI Taxonomy" id="1352936"/>
    <lineage>
        <taxon>Bacteria</taxon>
        <taxon>Bacillati</taxon>
        <taxon>Actinomycetota</taxon>
        <taxon>Actinomycetes</taxon>
        <taxon>Kitasatosporales</taxon>
        <taxon>Streptomycetaceae</taxon>
        <taxon>Streptomyces</taxon>
    </lineage>
</organism>
<evidence type="ECO:0000313" key="2">
    <source>
        <dbReference type="Proteomes" id="UP000017984"/>
    </source>
</evidence>
<keyword evidence="2" id="KW-1185">Reference proteome</keyword>
<dbReference type="STRING" id="1352936.M878_11040"/>
<comment type="caution">
    <text evidence="1">The sequence shown here is derived from an EMBL/GenBank/DDBJ whole genome shotgun (WGS) entry which is preliminary data.</text>
</comment>
<dbReference type="AlphaFoldDB" id="V6KQI6"/>
<dbReference type="EMBL" id="AWQX01000083">
    <property type="protein sequence ID" value="EST34283.1"/>
    <property type="molecule type" value="Genomic_DNA"/>
</dbReference>
<dbReference type="PATRIC" id="fig|1352936.5.peg.2341"/>
<proteinExistence type="predicted"/>